<feature type="transmembrane region" description="Helical" evidence="8">
    <location>
        <begin position="946"/>
        <end position="967"/>
    </location>
</feature>
<name>D7FTL7_ECTSI</name>
<keyword evidence="8" id="KW-0812">Transmembrane</keyword>
<comment type="subcellular location">
    <subcellularLocation>
        <location evidence="1">Cell envelope</location>
    </subcellularLocation>
    <subcellularLocation>
        <location evidence="2">Cell outer membrane</location>
    </subcellularLocation>
    <subcellularLocation>
        <location evidence="3">Secreted</location>
    </subcellularLocation>
</comment>
<dbReference type="InterPro" id="IPR011050">
    <property type="entry name" value="Pectin_lyase_fold/virulence"/>
</dbReference>
<dbReference type="OrthoDB" id="509564at2759"/>
<sequence length="1245" mass="129066">MGATCSHADCYSSLFDCLDPGSSNGFYECQEPPPATLPCSAEVQQSWVVADSAEALALAAAVNCSGGSFEVEWRGSVVVESPIYVRDGTIVTVTGVGSTAVIDGHAATRLFTVVDASLHLRNVNISYGASRAVGGGIAAAGSRVTLNHTSIVGNRATGHGGAVYASNGSTVSCLGDTAFNDNNATGDGGAMYVIGASAVDCGAAWLGNVAGDSGGAIYAGNGSSVSWSDDAVFVESGAGRYGGAIYVLDGSTVSWDGRTEFHSNRGALWGGAVVVEHGSSLSWGGDTTFTNNSAIYGGALMVFDLSAASWNASTTFLENQAWYSGGAVYVQTASSISWAGHAESVFDGNQALIGGGMAVTQSSELSCAEETTTTYVGNSATISGGALEVGSGCNASFGGNASFEGNSAVGDPGILESGFGGALLVVGRELPAGVFLGGSTAFVGNFAEKVGGGLVASYATAAWGGDTAFVENSAGRSGGAVFVVNGSSVAWTGDTTFMSNEASTDGGAVASPILDSVYNLRSSTLLINGPTAFVNNTCGGSGGGLAAFDGLSVDIDTAGVTFSGNAAEVAGGAVFVSGAGVGFVFVNVSFVANSAQVGGAVSIVGSGNLKGFFDLEWPSPTTFDRCSFVGNQASATGGAFESAAGQDAFVGNVFVGNKAGTGGALRMAGTASVENCSFVDNVSDDGEGAALSNIGFISKMAHIYFSDNVFDCPSGTFLDLNASGDPFEAVCAGCDIVCDGCVFEQGLVGPACSEVMAHSTSTGGNTTLQEVSIDRGYWRATSVSEEVLECFQADACLGGVTGTSGYCLEGYEGPYCSICSGGYTKQLGFSCTKCSENKAGGIVVIVIIAMLAIFAAVAVVSYIMSRDDDGGAEGGLVERMARHIPLQSVKIVIVSWQILTQFTSVANVTYPDVYQDFLDAMDVFNFDLSWVFSTGCIFDIDFHDRLLVSTISPLVALSFLACTNAAVARTNRGSPQNLQNNVWQKHVSMGLLLTFLVYSNVSSVLFQSFACEELHDGKNYLRSDYRIECDSSGHKAFQVYAGFMIVLYPVGIPALYAGLLFRDRDVLRKDEINREDPPRVTSTSHLWEPYKPSAFYYEIAVTLVIAVAFTILSEALDPYSSRWDAWTSRMGHMVVLVSMYVALLLKVDVSDERASSQRVFEAILVAVHACMVTLVVVETIILSVSLRAAKEREAPRPRLSTSGKSLSCMLSTMHMSDGEEEAKDDTVDEAILQSVTVARTLRRTI</sequence>
<evidence type="ECO:0000256" key="1">
    <source>
        <dbReference type="ARBA" id="ARBA00004196"/>
    </source>
</evidence>
<evidence type="ECO:0000256" key="2">
    <source>
        <dbReference type="ARBA" id="ARBA00004442"/>
    </source>
</evidence>
<evidence type="ECO:0000313" key="10">
    <source>
        <dbReference type="Proteomes" id="UP000002630"/>
    </source>
</evidence>
<dbReference type="PANTHER" id="PTHR11319">
    <property type="entry name" value="G PROTEIN-COUPLED RECEPTOR-RELATED"/>
    <property type="match status" value="1"/>
</dbReference>
<evidence type="ECO:0000256" key="7">
    <source>
        <dbReference type="ARBA" id="ARBA00023237"/>
    </source>
</evidence>
<evidence type="ECO:0000256" key="6">
    <source>
        <dbReference type="ARBA" id="ARBA00023136"/>
    </source>
</evidence>
<accession>D7FTL7</accession>
<dbReference type="SUPFAM" id="SSF51126">
    <property type="entry name" value="Pectin lyase-like"/>
    <property type="match status" value="2"/>
</dbReference>
<feature type="transmembrane region" description="Helical" evidence="8">
    <location>
        <begin position="987"/>
        <end position="1006"/>
    </location>
</feature>
<keyword evidence="10" id="KW-1185">Reference proteome</keyword>
<dbReference type="InParanoid" id="D7FTL7"/>
<evidence type="ECO:0000256" key="5">
    <source>
        <dbReference type="ARBA" id="ARBA00022729"/>
    </source>
</evidence>
<dbReference type="Proteomes" id="UP000002630">
    <property type="component" value="Linkage Group LG16"/>
</dbReference>
<keyword evidence="5" id="KW-0732">Signal</keyword>
<protein>
    <recommendedName>
        <fullName evidence="11">Polymorphic outer membrane protein</fullName>
    </recommendedName>
</protein>
<evidence type="ECO:0000256" key="4">
    <source>
        <dbReference type="ARBA" id="ARBA00022525"/>
    </source>
</evidence>
<organism evidence="9 10">
    <name type="scientific">Ectocarpus siliculosus</name>
    <name type="common">Brown alga</name>
    <name type="synonym">Conferva siliculosa</name>
    <dbReference type="NCBI Taxonomy" id="2880"/>
    <lineage>
        <taxon>Eukaryota</taxon>
        <taxon>Sar</taxon>
        <taxon>Stramenopiles</taxon>
        <taxon>Ochrophyta</taxon>
        <taxon>PX clade</taxon>
        <taxon>Phaeophyceae</taxon>
        <taxon>Ectocarpales</taxon>
        <taxon>Ectocarpaceae</taxon>
        <taxon>Ectocarpus</taxon>
    </lineage>
</organism>
<gene>
    <name evidence="9" type="ORF">Esi_0252_0013</name>
</gene>
<feature type="transmembrane region" description="Helical" evidence="8">
    <location>
        <begin position="1133"/>
        <end position="1150"/>
    </location>
</feature>
<feature type="transmembrane region" description="Helical" evidence="8">
    <location>
        <begin position="839"/>
        <end position="863"/>
    </location>
</feature>
<dbReference type="EMBL" id="FN649741">
    <property type="protein sequence ID" value="CBJ31408.1"/>
    <property type="molecule type" value="Genomic_DNA"/>
</dbReference>
<feature type="transmembrane region" description="Helical" evidence="8">
    <location>
        <begin position="1094"/>
        <end position="1112"/>
    </location>
</feature>
<evidence type="ECO:0000256" key="3">
    <source>
        <dbReference type="ARBA" id="ARBA00004613"/>
    </source>
</evidence>
<keyword evidence="4" id="KW-0964">Secreted</keyword>
<keyword evidence="6 8" id="KW-0472">Membrane</keyword>
<evidence type="ECO:0000313" key="9">
    <source>
        <dbReference type="EMBL" id="CBJ31408.1"/>
    </source>
</evidence>
<dbReference type="GO" id="GO:0005576">
    <property type="term" value="C:extracellular region"/>
    <property type="evidence" value="ECO:0007669"/>
    <property type="project" value="UniProtKB-SubCell"/>
</dbReference>
<dbReference type="EMBL" id="FN648434">
    <property type="protein sequence ID" value="CBJ31408.1"/>
    <property type="molecule type" value="Genomic_DNA"/>
</dbReference>
<proteinExistence type="predicted"/>
<dbReference type="NCBIfam" id="TIGR01376">
    <property type="entry name" value="POMP_repeat"/>
    <property type="match status" value="1"/>
</dbReference>
<keyword evidence="8" id="KW-1133">Transmembrane helix</keyword>
<dbReference type="OMA" id="MAYECAG"/>
<dbReference type="PANTHER" id="PTHR11319:SF35">
    <property type="entry name" value="OUTER MEMBRANE PROTEIN PMPC-RELATED"/>
    <property type="match status" value="1"/>
</dbReference>
<dbReference type="AlphaFoldDB" id="D7FTL7"/>
<evidence type="ECO:0000256" key="8">
    <source>
        <dbReference type="SAM" id="Phobius"/>
    </source>
</evidence>
<reference evidence="9 10" key="1">
    <citation type="journal article" date="2010" name="Nature">
        <title>The Ectocarpus genome and the independent evolution of multicellularity in brown algae.</title>
        <authorList>
            <person name="Cock J.M."/>
            <person name="Sterck L."/>
            <person name="Rouze P."/>
            <person name="Scornet D."/>
            <person name="Allen A.E."/>
            <person name="Amoutzias G."/>
            <person name="Anthouard V."/>
            <person name="Artiguenave F."/>
            <person name="Aury J.M."/>
            <person name="Badger J.H."/>
            <person name="Beszteri B."/>
            <person name="Billiau K."/>
            <person name="Bonnet E."/>
            <person name="Bothwell J.H."/>
            <person name="Bowler C."/>
            <person name="Boyen C."/>
            <person name="Brownlee C."/>
            <person name="Carrano C.J."/>
            <person name="Charrier B."/>
            <person name="Cho G.Y."/>
            <person name="Coelho S.M."/>
            <person name="Collen J."/>
            <person name="Corre E."/>
            <person name="Da Silva C."/>
            <person name="Delage L."/>
            <person name="Delaroque N."/>
            <person name="Dittami S.M."/>
            <person name="Doulbeau S."/>
            <person name="Elias M."/>
            <person name="Farnham G."/>
            <person name="Gachon C.M."/>
            <person name="Gschloessl B."/>
            <person name="Heesch S."/>
            <person name="Jabbari K."/>
            <person name="Jubin C."/>
            <person name="Kawai H."/>
            <person name="Kimura K."/>
            <person name="Kloareg B."/>
            <person name="Kupper F.C."/>
            <person name="Lang D."/>
            <person name="Le Bail A."/>
            <person name="Leblanc C."/>
            <person name="Lerouge P."/>
            <person name="Lohr M."/>
            <person name="Lopez P.J."/>
            <person name="Martens C."/>
            <person name="Maumus F."/>
            <person name="Michel G."/>
            <person name="Miranda-Saavedra D."/>
            <person name="Morales J."/>
            <person name="Moreau H."/>
            <person name="Motomura T."/>
            <person name="Nagasato C."/>
            <person name="Napoli C.A."/>
            <person name="Nelson D.R."/>
            <person name="Nyvall-Collen P."/>
            <person name="Peters A.F."/>
            <person name="Pommier C."/>
            <person name="Potin P."/>
            <person name="Poulain J."/>
            <person name="Quesneville H."/>
            <person name="Read B."/>
            <person name="Rensing S.A."/>
            <person name="Ritter A."/>
            <person name="Rousvoal S."/>
            <person name="Samanta M."/>
            <person name="Samson G."/>
            <person name="Schroeder D.C."/>
            <person name="Segurens B."/>
            <person name="Strittmatter M."/>
            <person name="Tonon T."/>
            <person name="Tregear J.W."/>
            <person name="Valentin K."/>
            <person name="von Dassow P."/>
            <person name="Yamagishi T."/>
            <person name="Van de Peer Y."/>
            <person name="Wincker P."/>
        </authorList>
    </citation>
    <scope>NUCLEOTIDE SEQUENCE [LARGE SCALE GENOMIC DNA]</scope>
    <source>
        <strain evidence="10">Ec32 / CCAP1310/4</strain>
    </source>
</reference>
<feature type="transmembrane region" description="Helical" evidence="8">
    <location>
        <begin position="1039"/>
        <end position="1061"/>
    </location>
</feature>
<evidence type="ECO:0008006" key="11">
    <source>
        <dbReference type="Google" id="ProtNLM"/>
    </source>
</evidence>
<feature type="transmembrane region" description="Helical" evidence="8">
    <location>
        <begin position="1162"/>
        <end position="1186"/>
    </location>
</feature>
<dbReference type="InterPro" id="IPR003368">
    <property type="entry name" value="POMP_repeat"/>
</dbReference>
<keyword evidence="7" id="KW-0998">Cell outer membrane</keyword>